<dbReference type="EMBL" id="FZOW01000015">
    <property type="protein sequence ID" value="SNT35517.1"/>
    <property type="molecule type" value="Genomic_DNA"/>
</dbReference>
<comment type="catalytic activity">
    <reaction evidence="1">
        <text>4-hydroxy-4-methyl-2-oxoglutarate = 2 pyruvate</text>
        <dbReference type="Rhea" id="RHEA:22748"/>
        <dbReference type="ChEBI" id="CHEBI:15361"/>
        <dbReference type="ChEBI" id="CHEBI:58276"/>
        <dbReference type="EC" id="4.1.3.17"/>
    </reaction>
</comment>
<evidence type="ECO:0000313" key="15">
    <source>
        <dbReference type="Proteomes" id="UP000198327"/>
    </source>
</evidence>
<evidence type="ECO:0000313" key="14">
    <source>
        <dbReference type="EMBL" id="SNT35517.1"/>
    </source>
</evidence>
<dbReference type="InterPro" id="IPR005493">
    <property type="entry name" value="RraA/RraA-like"/>
</dbReference>
<feature type="binding site" evidence="13">
    <location>
        <position position="152"/>
    </location>
    <ligand>
        <name>substrate</name>
    </ligand>
</feature>
<accession>A0A239LXX9</accession>
<dbReference type="InterPro" id="IPR036704">
    <property type="entry name" value="RraA/RraA-like_sf"/>
</dbReference>
<evidence type="ECO:0000256" key="7">
    <source>
        <dbReference type="ARBA" id="ARBA00016549"/>
    </source>
</evidence>
<evidence type="ECO:0000256" key="9">
    <source>
        <dbReference type="ARBA" id="ARBA00029596"/>
    </source>
</evidence>
<sequence length="256" mass="26841">MSETLVDWRRTTGTVPQSKIATDRVPRHDTDLASRLLEVPDTSSAVADALDELGIGSVLGSTGLAPLSDDSRVCGQAVTLRYIPLDADVTANRNAGRGKVFGDRDLYGIGSPGDVAVMDCSGLQSGAVMGALSAKWAVKAGIAGCIVDGSVRDSGSILASDLPVWSAGRMPAAARYRYEIAEVNGPVVLRGNTVRPGDYIVADIDGVCIVPFEDMPRVVEYCEEAQRAEATFVERIDAASSLEKLIEGMTPGTAPA</sequence>
<comment type="cofactor">
    <cofactor evidence="13">
        <name>Mg(2+)</name>
        <dbReference type="ChEBI" id="CHEBI:18420"/>
    </cofactor>
</comment>
<evidence type="ECO:0000256" key="5">
    <source>
        <dbReference type="ARBA" id="ARBA00012213"/>
    </source>
</evidence>
<dbReference type="EC" id="4.1.3.17" evidence="5"/>
<dbReference type="Proteomes" id="UP000198327">
    <property type="component" value="Unassembled WGS sequence"/>
</dbReference>
<comment type="cofactor">
    <cofactor evidence="2">
        <name>a divalent metal cation</name>
        <dbReference type="ChEBI" id="CHEBI:60240"/>
    </cofactor>
</comment>
<dbReference type="PANTHER" id="PTHR33254">
    <property type="entry name" value="4-HYDROXY-4-METHYL-2-OXOGLUTARATE ALDOLASE 3-RELATED"/>
    <property type="match status" value="1"/>
</dbReference>
<name>A0A239LXX9_9NOCA</name>
<evidence type="ECO:0000256" key="12">
    <source>
        <dbReference type="ARBA" id="ARBA00047973"/>
    </source>
</evidence>
<evidence type="ECO:0000256" key="8">
    <source>
        <dbReference type="ARBA" id="ARBA00025046"/>
    </source>
</evidence>
<dbReference type="Gene3D" id="3.50.30.40">
    <property type="entry name" value="Ribonuclease E inhibitor RraA/RraA-like"/>
    <property type="match status" value="1"/>
</dbReference>
<dbReference type="EC" id="4.1.1.112" evidence="6"/>
<evidence type="ECO:0000256" key="2">
    <source>
        <dbReference type="ARBA" id="ARBA00001968"/>
    </source>
</evidence>
<dbReference type="Pfam" id="PF03737">
    <property type="entry name" value="RraA-like"/>
    <property type="match status" value="1"/>
</dbReference>
<dbReference type="OrthoDB" id="943692at2"/>
<evidence type="ECO:0000256" key="1">
    <source>
        <dbReference type="ARBA" id="ARBA00001342"/>
    </source>
</evidence>
<dbReference type="SUPFAM" id="SSF89562">
    <property type="entry name" value="RraA-like"/>
    <property type="match status" value="1"/>
</dbReference>
<comment type="similarity">
    <text evidence="3">Belongs to the class II aldolase/RraA-like family.</text>
</comment>
<comment type="catalytic activity">
    <reaction evidence="12">
        <text>oxaloacetate + H(+) = pyruvate + CO2</text>
        <dbReference type="Rhea" id="RHEA:15641"/>
        <dbReference type="ChEBI" id="CHEBI:15361"/>
        <dbReference type="ChEBI" id="CHEBI:15378"/>
        <dbReference type="ChEBI" id="CHEBI:16452"/>
        <dbReference type="ChEBI" id="CHEBI:16526"/>
        <dbReference type="EC" id="4.1.1.112"/>
    </reaction>
</comment>
<evidence type="ECO:0000256" key="6">
    <source>
        <dbReference type="ARBA" id="ARBA00012947"/>
    </source>
</evidence>
<gene>
    <name evidence="14" type="ORF">SAMN05421642_11518</name>
</gene>
<feature type="binding site" evidence="13">
    <location>
        <position position="153"/>
    </location>
    <ligand>
        <name>Mg(2+)</name>
        <dbReference type="ChEBI" id="CHEBI:18420"/>
    </ligand>
</feature>
<comment type="function">
    <text evidence="8">Catalyzes the aldol cleavage of 4-hydroxy-4-methyl-2-oxoglutarate (HMG) into 2 molecules of pyruvate. Also contains a secondary oxaloacetate (OAA) decarboxylase activity due to the common pyruvate enolate transition state formed following C-C bond cleavage in the retro-aldol and decarboxylation reactions.</text>
</comment>
<evidence type="ECO:0000256" key="11">
    <source>
        <dbReference type="ARBA" id="ARBA00032305"/>
    </source>
</evidence>
<reference evidence="15" key="1">
    <citation type="submission" date="2017-06" db="EMBL/GenBank/DDBJ databases">
        <authorList>
            <person name="Varghese N."/>
            <person name="Submissions S."/>
        </authorList>
    </citation>
    <scope>NUCLEOTIDE SEQUENCE [LARGE SCALE GENOMIC DNA]</scope>
    <source>
        <strain evidence="15">JCM 23211</strain>
    </source>
</reference>
<dbReference type="RefSeq" id="WP_089250284.1">
    <property type="nucleotide sequence ID" value="NZ_FZOW01000015.1"/>
</dbReference>
<dbReference type="GO" id="GO:0046872">
    <property type="term" value="F:metal ion binding"/>
    <property type="evidence" value="ECO:0007669"/>
    <property type="project" value="UniProtKB-KW"/>
</dbReference>
<organism evidence="14 15">
    <name type="scientific">Rhodococcoides kyotonense</name>
    <dbReference type="NCBI Taxonomy" id="398843"/>
    <lineage>
        <taxon>Bacteria</taxon>
        <taxon>Bacillati</taxon>
        <taxon>Actinomycetota</taxon>
        <taxon>Actinomycetes</taxon>
        <taxon>Mycobacteriales</taxon>
        <taxon>Nocardiaceae</taxon>
        <taxon>Rhodococcoides</taxon>
    </lineage>
</organism>
<evidence type="ECO:0000256" key="3">
    <source>
        <dbReference type="ARBA" id="ARBA00008621"/>
    </source>
</evidence>
<evidence type="ECO:0000256" key="4">
    <source>
        <dbReference type="ARBA" id="ARBA00011233"/>
    </source>
</evidence>
<dbReference type="PANTHER" id="PTHR33254:SF4">
    <property type="entry name" value="4-HYDROXY-4-METHYL-2-OXOGLUTARATE ALDOLASE 3-RELATED"/>
    <property type="match status" value="1"/>
</dbReference>
<keyword evidence="13" id="KW-0460">Magnesium</keyword>
<evidence type="ECO:0000256" key="13">
    <source>
        <dbReference type="PIRSR" id="PIRSR605493-1"/>
    </source>
</evidence>
<evidence type="ECO:0000256" key="10">
    <source>
        <dbReference type="ARBA" id="ARBA00030169"/>
    </source>
</evidence>
<dbReference type="AlphaFoldDB" id="A0A239LXX9"/>
<protein>
    <recommendedName>
        <fullName evidence="7">Putative 4-hydroxy-4-methyl-2-oxoglutarate aldolase</fullName>
        <ecNumber evidence="6">4.1.1.112</ecNumber>
        <ecNumber evidence="5">4.1.3.17</ecNumber>
    </recommendedName>
    <alternativeName>
        <fullName evidence="11">Oxaloacetate decarboxylase</fullName>
    </alternativeName>
    <alternativeName>
        <fullName evidence="9">Regulator of ribonuclease activity homolog</fullName>
    </alternativeName>
    <alternativeName>
        <fullName evidence="10">RraA-like protein</fullName>
    </alternativeName>
</protein>
<dbReference type="GO" id="GO:0047443">
    <property type="term" value="F:4-hydroxy-4-methyl-2-oxoglutarate aldolase activity"/>
    <property type="evidence" value="ECO:0007669"/>
    <property type="project" value="UniProtKB-EC"/>
</dbReference>
<comment type="subunit">
    <text evidence="4">Homotrimer.</text>
</comment>
<dbReference type="GO" id="GO:0008948">
    <property type="term" value="F:oxaloacetate decarboxylase activity"/>
    <property type="evidence" value="ECO:0007669"/>
    <property type="project" value="UniProtKB-EC"/>
</dbReference>
<dbReference type="CDD" id="cd16841">
    <property type="entry name" value="RraA_family"/>
    <property type="match status" value="1"/>
</dbReference>
<proteinExistence type="inferred from homology"/>
<keyword evidence="15" id="KW-1185">Reference proteome</keyword>
<keyword evidence="13" id="KW-0479">Metal-binding</keyword>